<evidence type="ECO:0000313" key="2">
    <source>
        <dbReference type="EMBL" id="KAA5540713.1"/>
    </source>
</evidence>
<dbReference type="InterPro" id="IPR001544">
    <property type="entry name" value="Aminotrans_IV"/>
</dbReference>
<sequence length="295" mass="32142">MNSDDTGADGSSRWAWHSGSWRPSDQLSLSIQDAAVTQSATAVERIRAYGATLFQRDRHLQRWQRTITALNIQGLPSKDRLCELLDELIRRNRGWVDQNPSFGALLLASPGITGGDQPTLIADLYPINAAAMRDRMEHGSPVVVTSVQQPSPQCWPRDIKVRCRLHYYLADSAAAAAVPGALGILVDQDGSVTETGICNVLVVDRGALISPPADQILPGVSLQVVRELAAQLDVPFRESRITPDQLKQAAEVLLTGTSCGVWFANSVDAGPTRTAGPIYRRLRTAFDQLIGRRPD</sequence>
<dbReference type="PANTHER" id="PTHR42743">
    <property type="entry name" value="AMINO-ACID AMINOTRANSFERASE"/>
    <property type="match status" value="1"/>
</dbReference>
<dbReference type="AlphaFoldDB" id="A0A5M6D045"/>
<evidence type="ECO:0000313" key="3">
    <source>
        <dbReference type="Proteomes" id="UP000324479"/>
    </source>
</evidence>
<dbReference type="PANTHER" id="PTHR42743:SF4">
    <property type="entry name" value="BRANCHED-CHAIN-AMINO-ACID AMINOTRANSFERASE-RELATED"/>
    <property type="match status" value="1"/>
</dbReference>
<dbReference type="RefSeq" id="WP_150078277.1">
    <property type="nucleotide sequence ID" value="NZ_VWOX01000012.1"/>
</dbReference>
<protein>
    <submittedName>
        <fullName evidence="2">Branched-chain amino acid aminotransferase</fullName>
    </submittedName>
</protein>
<keyword evidence="3" id="KW-1185">Reference proteome</keyword>
<organism evidence="2 3">
    <name type="scientific">Roseiconus nitratireducens</name>
    <dbReference type="NCBI Taxonomy" id="2605748"/>
    <lineage>
        <taxon>Bacteria</taxon>
        <taxon>Pseudomonadati</taxon>
        <taxon>Planctomycetota</taxon>
        <taxon>Planctomycetia</taxon>
        <taxon>Pirellulales</taxon>
        <taxon>Pirellulaceae</taxon>
        <taxon>Roseiconus</taxon>
    </lineage>
</organism>
<dbReference type="Proteomes" id="UP000324479">
    <property type="component" value="Unassembled WGS sequence"/>
</dbReference>
<dbReference type="InterPro" id="IPR050571">
    <property type="entry name" value="Class-IV_PLP-Dep_Aminotrnsfr"/>
</dbReference>
<comment type="caution">
    <text evidence="2">The sequence shown here is derived from an EMBL/GenBank/DDBJ whole genome shotgun (WGS) entry which is preliminary data.</text>
</comment>
<dbReference type="Gene3D" id="3.20.10.10">
    <property type="entry name" value="D-amino Acid Aminotransferase, subunit A, domain 2"/>
    <property type="match status" value="1"/>
</dbReference>
<gene>
    <name evidence="2" type="ORF">FYK55_20200</name>
</gene>
<dbReference type="GO" id="GO:0046394">
    <property type="term" value="P:carboxylic acid biosynthetic process"/>
    <property type="evidence" value="ECO:0007669"/>
    <property type="project" value="UniProtKB-ARBA"/>
</dbReference>
<comment type="similarity">
    <text evidence="1">Belongs to the class-IV pyridoxal-phosphate-dependent aminotransferase family.</text>
</comment>
<dbReference type="SUPFAM" id="SSF56752">
    <property type="entry name" value="D-aminoacid aminotransferase-like PLP-dependent enzymes"/>
    <property type="match status" value="1"/>
</dbReference>
<dbReference type="GO" id="GO:0008483">
    <property type="term" value="F:transaminase activity"/>
    <property type="evidence" value="ECO:0007669"/>
    <property type="project" value="UniProtKB-KW"/>
</dbReference>
<accession>A0A5M6D045</accession>
<dbReference type="CDD" id="cd00449">
    <property type="entry name" value="PLPDE_IV"/>
    <property type="match status" value="1"/>
</dbReference>
<name>A0A5M6D045_9BACT</name>
<dbReference type="InterPro" id="IPR043131">
    <property type="entry name" value="BCAT-like_N"/>
</dbReference>
<dbReference type="Pfam" id="PF01063">
    <property type="entry name" value="Aminotran_4"/>
    <property type="match status" value="1"/>
</dbReference>
<keyword evidence="2" id="KW-0808">Transferase</keyword>
<proteinExistence type="inferred from homology"/>
<dbReference type="Gene3D" id="3.30.470.10">
    <property type="match status" value="1"/>
</dbReference>
<evidence type="ECO:0000256" key="1">
    <source>
        <dbReference type="ARBA" id="ARBA00009320"/>
    </source>
</evidence>
<dbReference type="InterPro" id="IPR036038">
    <property type="entry name" value="Aminotransferase-like"/>
</dbReference>
<reference evidence="2 3" key="1">
    <citation type="submission" date="2019-08" db="EMBL/GenBank/DDBJ databases">
        <authorList>
            <person name="Dhanesh K."/>
            <person name="Kumar G."/>
            <person name="Sasikala C."/>
            <person name="Venkata Ramana C."/>
        </authorList>
    </citation>
    <scope>NUCLEOTIDE SEQUENCE [LARGE SCALE GENOMIC DNA]</scope>
    <source>
        <strain evidence="2 3">JC645</strain>
    </source>
</reference>
<keyword evidence="2" id="KW-0032">Aminotransferase</keyword>
<dbReference type="EMBL" id="VWOX01000012">
    <property type="protein sequence ID" value="KAA5540713.1"/>
    <property type="molecule type" value="Genomic_DNA"/>
</dbReference>
<dbReference type="InterPro" id="IPR043132">
    <property type="entry name" value="BCAT-like_C"/>
</dbReference>